<protein>
    <submittedName>
        <fullName evidence="4">Ring-h2 finger protein atl71</fullName>
    </submittedName>
</protein>
<comment type="caution">
    <text evidence="4">The sequence shown here is derived from an EMBL/GenBank/DDBJ whole genome shotgun (WGS) entry which is preliminary data.</text>
</comment>
<dbReference type="GO" id="GO:0008270">
    <property type="term" value="F:zinc ion binding"/>
    <property type="evidence" value="ECO:0007669"/>
    <property type="project" value="UniProtKB-KW"/>
</dbReference>
<dbReference type="PANTHER" id="PTHR46719:SF7">
    <property type="entry name" value="RING-H2 FINGER PROTEIN ATL71-RELATED"/>
    <property type="match status" value="1"/>
</dbReference>
<dbReference type="SMART" id="SM00184">
    <property type="entry name" value="RING"/>
    <property type="match status" value="2"/>
</dbReference>
<dbReference type="Pfam" id="PF13639">
    <property type="entry name" value="zf-RING_2"/>
    <property type="match status" value="2"/>
</dbReference>
<dbReference type="EMBL" id="PKMF04000093">
    <property type="protein sequence ID" value="KAK7850959.1"/>
    <property type="molecule type" value="Genomic_DNA"/>
</dbReference>
<evidence type="ECO:0000313" key="4">
    <source>
        <dbReference type="EMBL" id="KAK7850959.1"/>
    </source>
</evidence>
<dbReference type="Gene3D" id="3.30.40.10">
    <property type="entry name" value="Zinc/RING finger domain, C3HC4 (zinc finger)"/>
    <property type="match status" value="2"/>
</dbReference>
<keyword evidence="1" id="KW-0863">Zinc-finger</keyword>
<dbReference type="InterPro" id="IPR013083">
    <property type="entry name" value="Znf_RING/FYVE/PHD"/>
</dbReference>
<reference evidence="4 5" key="1">
    <citation type="journal article" date="2018" name="Sci. Data">
        <title>The draft genome sequence of cork oak.</title>
        <authorList>
            <person name="Ramos A.M."/>
            <person name="Usie A."/>
            <person name="Barbosa P."/>
            <person name="Barros P.M."/>
            <person name="Capote T."/>
            <person name="Chaves I."/>
            <person name="Simoes F."/>
            <person name="Abreu I."/>
            <person name="Carrasquinho I."/>
            <person name="Faro C."/>
            <person name="Guimaraes J.B."/>
            <person name="Mendonca D."/>
            <person name="Nobrega F."/>
            <person name="Rodrigues L."/>
            <person name="Saibo N.J.M."/>
            <person name="Varela M.C."/>
            <person name="Egas C."/>
            <person name="Matos J."/>
            <person name="Miguel C.M."/>
            <person name="Oliveira M.M."/>
            <person name="Ricardo C.P."/>
            <person name="Goncalves S."/>
        </authorList>
    </citation>
    <scope>NUCLEOTIDE SEQUENCE [LARGE SCALE GENOMIC DNA]</scope>
    <source>
        <strain evidence="5">cv. HL8</strain>
    </source>
</reference>
<evidence type="ECO:0000313" key="5">
    <source>
        <dbReference type="Proteomes" id="UP000237347"/>
    </source>
</evidence>
<keyword evidence="2" id="KW-0812">Transmembrane</keyword>
<dbReference type="InterPro" id="IPR045899">
    <property type="entry name" value="ATL71-like"/>
</dbReference>
<name>A0AAW0LHJ5_QUESU</name>
<keyword evidence="5" id="KW-1185">Reference proteome</keyword>
<accession>A0AAW0LHJ5</accession>
<dbReference type="AlphaFoldDB" id="A0AAW0LHJ5"/>
<evidence type="ECO:0000256" key="2">
    <source>
        <dbReference type="SAM" id="Phobius"/>
    </source>
</evidence>
<organism evidence="4 5">
    <name type="scientific">Quercus suber</name>
    <name type="common">Cork oak</name>
    <dbReference type="NCBI Taxonomy" id="58331"/>
    <lineage>
        <taxon>Eukaryota</taxon>
        <taxon>Viridiplantae</taxon>
        <taxon>Streptophyta</taxon>
        <taxon>Embryophyta</taxon>
        <taxon>Tracheophyta</taxon>
        <taxon>Spermatophyta</taxon>
        <taxon>Magnoliopsida</taxon>
        <taxon>eudicotyledons</taxon>
        <taxon>Gunneridae</taxon>
        <taxon>Pentapetalae</taxon>
        <taxon>rosids</taxon>
        <taxon>fabids</taxon>
        <taxon>Fagales</taxon>
        <taxon>Fagaceae</taxon>
        <taxon>Quercus</taxon>
    </lineage>
</organism>
<dbReference type="InterPro" id="IPR001841">
    <property type="entry name" value="Znf_RING"/>
</dbReference>
<feature type="domain" description="RING-type" evidence="3">
    <location>
        <begin position="87"/>
        <end position="129"/>
    </location>
</feature>
<dbReference type="SUPFAM" id="SSF57850">
    <property type="entry name" value="RING/U-box"/>
    <property type="match status" value="2"/>
</dbReference>
<feature type="transmembrane region" description="Helical" evidence="2">
    <location>
        <begin position="12"/>
        <end position="34"/>
    </location>
</feature>
<keyword evidence="2" id="KW-0472">Membrane</keyword>
<feature type="domain" description="RING-type" evidence="3">
    <location>
        <begin position="203"/>
        <end position="245"/>
    </location>
</feature>
<evidence type="ECO:0000256" key="1">
    <source>
        <dbReference type="PROSITE-ProRule" id="PRU00175"/>
    </source>
</evidence>
<proteinExistence type="predicted"/>
<keyword evidence="2" id="KW-1133">Transmembrane helix</keyword>
<keyword evidence="1" id="KW-0862">Zinc</keyword>
<dbReference type="Proteomes" id="UP000237347">
    <property type="component" value="Unassembled WGS sequence"/>
</dbReference>
<gene>
    <name evidence="4" type="primary">ATL71_3</name>
    <name evidence="4" type="ORF">CFP56_043302</name>
</gene>
<dbReference type="PANTHER" id="PTHR46719">
    <property type="entry name" value="TRANSCRIPTION FACTOR C2H2 FAMILY-RELATED"/>
    <property type="match status" value="1"/>
</dbReference>
<sequence>MSSNNLNAFTYPIVLLVSLLVMIMIVALLCYCTVAPSNQIGTFTIVQRDAINIKLGLDKATVENYPKLIYSQAKLHKGMGNSTTSCCSICLADYKDTDVLWFLPSCGHLFHVECVDSWLLLHATCPVCRYSPLAKAVPLEEQALLCYCTVAPSNQIGTFTIVQRDAINIKLGLDKATVENYPKLIYSQAKLHKGMGNSTTSCCSICLADYKDTDVLWFLPSCGHLFHVECVDSWLLLHATCPVCRDSPLAKAVPLEEQGV</sequence>
<dbReference type="PROSITE" id="PS50089">
    <property type="entry name" value="ZF_RING_2"/>
    <property type="match status" value="2"/>
</dbReference>
<evidence type="ECO:0000259" key="3">
    <source>
        <dbReference type="PROSITE" id="PS50089"/>
    </source>
</evidence>
<keyword evidence="1" id="KW-0479">Metal-binding</keyword>